<evidence type="ECO:0000313" key="3">
    <source>
        <dbReference type="EMBL" id="GGA94281.1"/>
    </source>
</evidence>
<feature type="region of interest" description="Disordered" evidence="1">
    <location>
        <begin position="56"/>
        <end position="110"/>
    </location>
</feature>
<evidence type="ECO:0000256" key="1">
    <source>
        <dbReference type="SAM" id="MobiDB-lite"/>
    </source>
</evidence>
<sequence length="247" mass="27580">MRTSRERSAIAAGSPSCTDSLRAASSGWEPVGIVCSKSVIEVILRRPQSQGLIVARNTDNSTDNDARYELNQDSTSAGKGRPTPTRKEKEEARKRPLVSNDRAEARRQSRAVLATEREKQRIGMANGVEKYMPARDRGVQRRYVRDYIDARTSIGEFLIPVMVIVLIATVVPSPEVQVGAFGLLWLFFIAAVIDCVIVGLIIRKKLAAKFGADKVEAGLRWYAAMRALQLRLMRLPKPQVKRRQYPS</sequence>
<dbReference type="AlphaFoldDB" id="A0A916SCW4"/>
<evidence type="ECO:0000313" key="4">
    <source>
        <dbReference type="Proteomes" id="UP000606922"/>
    </source>
</evidence>
<dbReference type="EMBL" id="BMGB01000001">
    <property type="protein sequence ID" value="GGA94281.1"/>
    <property type="molecule type" value="Genomic_DNA"/>
</dbReference>
<reference evidence="3" key="2">
    <citation type="submission" date="2020-09" db="EMBL/GenBank/DDBJ databases">
        <authorList>
            <person name="Sun Q."/>
            <person name="Zhou Y."/>
        </authorList>
    </citation>
    <scope>NUCLEOTIDE SEQUENCE</scope>
    <source>
        <strain evidence="3">CGMCC 1.12813</strain>
    </source>
</reference>
<dbReference type="InterPro" id="IPR021403">
    <property type="entry name" value="DUF3043"/>
</dbReference>
<keyword evidence="2" id="KW-0472">Membrane</keyword>
<keyword evidence="2" id="KW-0812">Transmembrane</keyword>
<reference evidence="3" key="1">
    <citation type="journal article" date="2014" name="Int. J. Syst. Evol. Microbiol.">
        <title>Complete genome sequence of Corynebacterium casei LMG S-19264T (=DSM 44701T), isolated from a smear-ripened cheese.</title>
        <authorList>
            <consortium name="US DOE Joint Genome Institute (JGI-PGF)"/>
            <person name="Walter F."/>
            <person name="Albersmeier A."/>
            <person name="Kalinowski J."/>
            <person name="Ruckert C."/>
        </authorList>
    </citation>
    <scope>NUCLEOTIDE SEQUENCE</scope>
    <source>
        <strain evidence="3">CGMCC 1.12813</strain>
    </source>
</reference>
<feature type="transmembrane region" description="Helical" evidence="2">
    <location>
        <begin position="150"/>
        <end position="171"/>
    </location>
</feature>
<protein>
    <submittedName>
        <fullName evidence="3">Membrane protein</fullName>
    </submittedName>
</protein>
<keyword evidence="2" id="KW-1133">Transmembrane helix</keyword>
<evidence type="ECO:0000256" key="2">
    <source>
        <dbReference type="SAM" id="Phobius"/>
    </source>
</evidence>
<feature type="transmembrane region" description="Helical" evidence="2">
    <location>
        <begin position="183"/>
        <end position="202"/>
    </location>
</feature>
<gene>
    <name evidence="3" type="ORF">GCM10010979_05990</name>
</gene>
<dbReference type="Pfam" id="PF11241">
    <property type="entry name" value="DUF3043"/>
    <property type="match status" value="1"/>
</dbReference>
<feature type="compositionally biased region" description="Basic and acidic residues" evidence="1">
    <location>
        <begin position="85"/>
        <end position="94"/>
    </location>
</feature>
<accession>A0A916SCW4</accession>
<proteinExistence type="predicted"/>
<name>A0A916SCW4_9MICO</name>
<organism evidence="3 4">
    <name type="scientific">Conyzicola nivalis</name>
    <dbReference type="NCBI Taxonomy" id="1477021"/>
    <lineage>
        <taxon>Bacteria</taxon>
        <taxon>Bacillati</taxon>
        <taxon>Actinomycetota</taxon>
        <taxon>Actinomycetes</taxon>
        <taxon>Micrococcales</taxon>
        <taxon>Microbacteriaceae</taxon>
        <taxon>Conyzicola</taxon>
    </lineage>
</organism>
<dbReference type="Proteomes" id="UP000606922">
    <property type="component" value="Unassembled WGS sequence"/>
</dbReference>
<comment type="caution">
    <text evidence="3">The sequence shown here is derived from an EMBL/GenBank/DDBJ whole genome shotgun (WGS) entry which is preliminary data.</text>
</comment>
<keyword evidence="4" id="KW-1185">Reference proteome</keyword>